<dbReference type="PANTHER" id="PTHR33930:SF2">
    <property type="entry name" value="BLR3452 PROTEIN"/>
    <property type="match status" value="1"/>
</dbReference>
<organism evidence="2 3">
    <name type="scientific">Camelliibacillus cellulosilyticus</name>
    <dbReference type="NCBI Taxonomy" id="2174486"/>
    <lineage>
        <taxon>Bacteria</taxon>
        <taxon>Bacillati</taxon>
        <taxon>Bacillota</taxon>
        <taxon>Bacilli</taxon>
        <taxon>Bacillales</taxon>
        <taxon>Sporolactobacillaceae</taxon>
        <taxon>Camelliibacillus</taxon>
    </lineage>
</organism>
<dbReference type="Pfam" id="PF02627">
    <property type="entry name" value="CMD"/>
    <property type="match status" value="1"/>
</dbReference>
<evidence type="ECO:0000313" key="3">
    <source>
        <dbReference type="Proteomes" id="UP001596022"/>
    </source>
</evidence>
<protein>
    <submittedName>
        <fullName evidence="2">Carboxymuconolactone decarboxylase family protein</fullName>
    </submittedName>
</protein>
<dbReference type="Proteomes" id="UP001596022">
    <property type="component" value="Unassembled WGS sequence"/>
</dbReference>
<evidence type="ECO:0000259" key="1">
    <source>
        <dbReference type="Pfam" id="PF02627"/>
    </source>
</evidence>
<accession>A0ABV9GK77</accession>
<reference evidence="3" key="1">
    <citation type="journal article" date="2019" name="Int. J. Syst. Evol. Microbiol.">
        <title>The Global Catalogue of Microorganisms (GCM) 10K type strain sequencing project: providing services to taxonomists for standard genome sequencing and annotation.</title>
        <authorList>
            <consortium name="The Broad Institute Genomics Platform"/>
            <consortium name="The Broad Institute Genome Sequencing Center for Infectious Disease"/>
            <person name="Wu L."/>
            <person name="Ma J."/>
        </authorList>
    </citation>
    <scope>NUCLEOTIDE SEQUENCE [LARGE SCALE GENOMIC DNA]</scope>
    <source>
        <strain evidence="3">CGMCC 1.16306</strain>
    </source>
</reference>
<dbReference type="RefSeq" id="WP_376845397.1">
    <property type="nucleotide sequence ID" value="NZ_JBHSFW010000001.1"/>
</dbReference>
<dbReference type="InterPro" id="IPR003779">
    <property type="entry name" value="CMD-like"/>
</dbReference>
<comment type="caution">
    <text evidence="2">The sequence shown here is derived from an EMBL/GenBank/DDBJ whole genome shotgun (WGS) entry which is preliminary data.</text>
</comment>
<evidence type="ECO:0000313" key="2">
    <source>
        <dbReference type="EMBL" id="MFC4618407.1"/>
    </source>
</evidence>
<name>A0ABV9GK77_9BACL</name>
<dbReference type="InterPro" id="IPR029032">
    <property type="entry name" value="AhpD-like"/>
</dbReference>
<gene>
    <name evidence="2" type="ORF">ACFO4N_06635</name>
</gene>
<keyword evidence="3" id="KW-1185">Reference proteome</keyword>
<feature type="domain" description="Carboxymuconolactone decarboxylase-like" evidence="1">
    <location>
        <begin position="31"/>
        <end position="109"/>
    </location>
</feature>
<proteinExistence type="predicted"/>
<dbReference type="PANTHER" id="PTHR33930">
    <property type="entry name" value="ALKYL HYDROPEROXIDE REDUCTASE AHPD"/>
    <property type="match status" value="1"/>
</dbReference>
<dbReference type="SUPFAM" id="SSF69118">
    <property type="entry name" value="AhpD-like"/>
    <property type="match status" value="1"/>
</dbReference>
<sequence>MEANQETPMTLTEAILMDYKDGTKELHQQLPRVADSYQTFTTACFDEGKLTQKQKQLIALGISLCLRDDTCIVYHTKGCLDQGCSEDEIFEAAGVAAALGGGSAISRGITLIQEAVQELGSIKH</sequence>
<dbReference type="Gene3D" id="1.20.1290.10">
    <property type="entry name" value="AhpD-like"/>
    <property type="match status" value="1"/>
</dbReference>
<dbReference type="EMBL" id="JBHSFW010000001">
    <property type="protein sequence ID" value="MFC4618407.1"/>
    <property type="molecule type" value="Genomic_DNA"/>
</dbReference>